<accession>A0A6L2R6A3</accession>
<dbReference type="InterPro" id="IPR029044">
    <property type="entry name" value="Nucleotide-diphossugar_trans"/>
</dbReference>
<feature type="transmembrane region" description="Helical" evidence="9">
    <location>
        <begin position="272"/>
        <end position="295"/>
    </location>
</feature>
<sequence length="391" mass="42585">MTLLLLCLGALQCCFLYYLARAGYRLPAKALEDEKANNAIAESRWPRAALIVPVAGAHPHMATALKSFLVQDYPCLQPIFVTATAEEPAAELIRGLQKEHASVRHVMAGLAQACGQKNHNSLRGVAAADDGTQVYVFCDSTHPAQPDFIKHLLGPIVRGESAVTTGYHSVEPRDRQCVTLAYALCVLLMRLLQAVPLFGQLWGGAMAMSRTAFMQYGVADLWSRNVVDDCSLTGMLLRHKARIRICPGALLRTEAAALALPVWRAWMDRQTLFLKFCVPALWPFLGVFALCMFLPEFLAVLALAGGALNIGSPGVVAAAMAYSAVLLSVLYFWRNFFTAPISLSRLLPAFVCATGMLVFVYLRGMVAGDIVWHGIAYTVGKGGRVLRMTRA</sequence>
<evidence type="ECO:0000256" key="8">
    <source>
        <dbReference type="ARBA" id="ARBA00023136"/>
    </source>
</evidence>
<organism evidence="10 11">
    <name type="scientific">Candidatus Desulfovibrio kirbyi</name>
    <dbReference type="NCBI Taxonomy" id="2696086"/>
    <lineage>
        <taxon>Bacteria</taxon>
        <taxon>Pseudomonadati</taxon>
        <taxon>Thermodesulfobacteriota</taxon>
        <taxon>Desulfovibrionia</taxon>
        <taxon>Desulfovibrionales</taxon>
        <taxon>Desulfovibrionaceae</taxon>
        <taxon>Desulfovibrio</taxon>
    </lineage>
</organism>
<keyword evidence="6 9" id="KW-0812">Transmembrane</keyword>
<keyword evidence="7 9" id="KW-1133">Transmembrane helix</keyword>
<dbReference type="AlphaFoldDB" id="A0A6L2R6A3"/>
<evidence type="ECO:0000256" key="7">
    <source>
        <dbReference type="ARBA" id="ARBA00022989"/>
    </source>
</evidence>
<dbReference type="Proteomes" id="UP000505077">
    <property type="component" value="Unassembled WGS sequence"/>
</dbReference>
<comment type="pathway">
    <text evidence="3">Sphingolipid metabolism.</text>
</comment>
<evidence type="ECO:0000313" key="11">
    <source>
        <dbReference type="Proteomes" id="UP000505077"/>
    </source>
</evidence>
<reference evidence="10 11" key="1">
    <citation type="journal article" date="2020" name="ISME J.">
        <title>Parallel Reductive Genome Evolution in Desulfovibrio Ectosymbionts Independently Acquired by Trichonympha Protists in the Termite Gut.</title>
        <authorList>
            <person name="Takeuchi M."/>
            <person name="Kuwahara H."/>
            <person name="Murakami T."/>
            <person name="Takahashi K."/>
            <person name="Kajitani R."/>
            <person name="Toyoda A."/>
            <person name="Itoh T."/>
            <person name="Ohkuma M."/>
            <person name="Hongoh Y."/>
        </authorList>
    </citation>
    <scope>NUCLEOTIDE SEQUENCE [LARGE SCALE GENOMIC DNA]</scope>
    <source>
        <strain evidence="10">ZnDsv-02</strain>
    </source>
</reference>
<evidence type="ECO:0000256" key="1">
    <source>
        <dbReference type="ARBA" id="ARBA00004141"/>
    </source>
</evidence>
<dbReference type="SUPFAM" id="SSF53448">
    <property type="entry name" value="Nucleotide-diphospho-sugar transferases"/>
    <property type="match status" value="1"/>
</dbReference>
<keyword evidence="5 10" id="KW-0808">Transferase</keyword>
<dbReference type="PANTHER" id="PTHR12726">
    <property type="entry name" value="CERAMIDE GLUCOSYLTRANSFERASE"/>
    <property type="match status" value="1"/>
</dbReference>
<dbReference type="EMBL" id="BLLL01000008">
    <property type="protein sequence ID" value="GFH63053.1"/>
    <property type="molecule type" value="Genomic_DNA"/>
</dbReference>
<gene>
    <name evidence="10" type="ORF">ZNDK_0824</name>
</gene>
<evidence type="ECO:0000256" key="6">
    <source>
        <dbReference type="ARBA" id="ARBA00022692"/>
    </source>
</evidence>
<dbReference type="GO" id="GO:0008120">
    <property type="term" value="F:ceramide glucosyltransferase activity"/>
    <property type="evidence" value="ECO:0007669"/>
    <property type="project" value="TreeGrafter"/>
</dbReference>
<evidence type="ECO:0000256" key="2">
    <source>
        <dbReference type="ARBA" id="ARBA00004760"/>
    </source>
</evidence>
<keyword evidence="8 9" id="KW-0472">Membrane</keyword>
<evidence type="ECO:0000256" key="4">
    <source>
        <dbReference type="ARBA" id="ARBA00022676"/>
    </source>
</evidence>
<comment type="pathway">
    <text evidence="2">Lipid metabolism; sphingolipid metabolism.</text>
</comment>
<evidence type="ECO:0000313" key="10">
    <source>
        <dbReference type="EMBL" id="GFH63053.1"/>
    </source>
</evidence>
<dbReference type="InterPro" id="IPR025993">
    <property type="entry name" value="Ceramide_glucosylTrfase"/>
</dbReference>
<name>A0A6L2R6A3_9BACT</name>
<comment type="subcellular location">
    <subcellularLocation>
        <location evidence="1">Membrane</location>
        <topology evidence="1">Multi-pass membrane protein</topology>
    </subcellularLocation>
</comment>
<evidence type="ECO:0000256" key="9">
    <source>
        <dbReference type="SAM" id="Phobius"/>
    </source>
</evidence>
<evidence type="ECO:0000256" key="3">
    <source>
        <dbReference type="ARBA" id="ARBA00004991"/>
    </source>
</evidence>
<feature type="transmembrane region" description="Helical" evidence="9">
    <location>
        <begin position="315"/>
        <end position="333"/>
    </location>
</feature>
<keyword evidence="4" id="KW-0328">Glycosyltransferase</keyword>
<dbReference type="Gene3D" id="3.90.550.10">
    <property type="entry name" value="Spore Coat Polysaccharide Biosynthesis Protein SpsA, Chain A"/>
    <property type="match status" value="1"/>
</dbReference>
<dbReference type="PANTHER" id="PTHR12726:SF0">
    <property type="entry name" value="CERAMIDE GLUCOSYLTRANSFERASE"/>
    <property type="match status" value="1"/>
</dbReference>
<comment type="caution">
    <text evidence="10">The sequence shown here is derived from an EMBL/GenBank/DDBJ whole genome shotgun (WGS) entry which is preliminary data.</text>
</comment>
<evidence type="ECO:0000256" key="5">
    <source>
        <dbReference type="ARBA" id="ARBA00022679"/>
    </source>
</evidence>
<dbReference type="GO" id="GO:0016020">
    <property type="term" value="C:membrane"/>
    <property type="evidence" value="ECO:0007669"/>
    <property type="project" value="UniProtKB-SubCell"/>
</dbReference>
<proteinExistence type="predicted"/>
<dbReference type="GO" id="GO:0006679">
    <property type="term" value="P:glucosylceramide biosynthetic process"/>
    <property type="evidence" value="ECO:0007669"/>
    <property type="project" value="TreeGrafter"/>
</dbReference>
<dbReference type="Pfam" id="PF13641">
    <property type="entry name" value="Glyco_tranf_2_3"/>
    <property type="match status" value="1"/>
</dbReference>
<feature type="transmembrane region" description="Helical" evidence="9">
    <location>
        <begin position="345"/>
        <end position="362"/>
    </location>
</feature>
<protein>
    <submittedName>
        <fullName evidence="10">Putative glycosyltransferase involved in cell wall biogenesis</fullName>
    </submittedName>
</protein>